<gene>
    <name evidence="2" type="ORF">UFOPK3564_03611</name>
</gene>
<feature type="transmembrane region" description="Helical" evidence="1">
    <location>
        <begin position="15"/>
        <end position="34"/>
    </location>
</feature>
<feature type="transmembrane region" description="Helical" evidence="1">
    <location>
        <begin position="54"/>
        <end position="73"/>
    </location>
</feature>
<evidence type="ECO:0000256" key="1">
    <source>
        <dbReference type="SAM" id="Phobius"/>
    </source>
</evidence>
<keyword evidence="1" id="KW-0472">Membrane</keyword>
<protein>
    <submittedName>
        <fullName evidence="2">Unannotated protein</fullName>
    </submittedName>
</protein>
<dbReference type="AlphaFoldDB" id="A0A6J7KGI0"/>
<sequence>MYCIQNTQSGYMKYLMVPFNYILSLVGTVAGQLVKNIQDIREFINKLRERILRVIQDLFGVILNILIAFQKIIISMRDLMNKLVGIFTTILYLMTGALYTVKSMWEGVAGVLIRSLGTA</sequence>
<dbReference type="EMBL" id="CAFBMK010000368">
    <property type="protein sequence ID" value="CAB4953272.1"/>
    <property type="molecule type" value="Genomic_DNA"/>
</dbReference>
<keyword evidence="1" id="KW-0812">Transmembrane</keyword>
<feature type="transmembrane region" description="Helical" evidence="1">
    <location>
        <begin position="79"/>
        <end position="101"/>
    </location>
</feature>
<reference evidence="2" key="1">
    <citation type="submission" date="2020-05" db="EMBL/GenBank/DDBJ databases">
        <authorList>
            <person name="Chiriac C."/>
            <person name="Salcher M."/>
            <person name="Ghai R."/>
            <person name="Kavagutti S V."/>
        </authorList>
    </citation>
    <scope>NUCLEOTIDE SEQUENCE</scope>
</reference>
<organism evidence="2">
    <name type="scientific">freshwater metagenome</name>
    <dbReference type="NCBI Taxonomy" id="449393"/>
    <lineage>
        <taxon>unclassified sequences</taxon>
        <taxon>metagenomes</taxon>
        <taxon>ecological metagenomes</taxon>
    </lineage>
</organism>
<keyword evidence="1" id="KW-1133">Transmembrane helix</keyword>
<evidence type="ECO:0000313" key="2">
    <source>
        <dbReference type="EMBL" id="CAB4953272.1"/>
    </source>
</evidence>
<name>A0A6J7KGI0_9ZZZZ</name>
<proteinExistence type="predicted"/>
<accession>A0A6J7KGI0</accession>